<reference evidence="5 6" key="1">
    <citation type="submission" date="2017-05" db="EMBL/GenBank/DDBJ databases">
        <title>Vagococcus spp. assemblies.</title>
        <authorList>
            <person name="Gulvik C.A."/>
        </authorList>
    </citation>
    <scope>NUCLEOTIDE SEQUENCE [LARGE SCALE GENOMIC DNA]</scope>
    <source>
        <strain evidence="5 6">LMG 24798</strain>
    </source>
</reference>
<gene>
    <name evidence="5" type="ORF">CBF27_04340</name>
</gene>
<comment type="caution">
    <text evidence="5">The sequence shown here is derived from an EMBL/GenBank/DDBJ whole genome shotgun (WGS) entry which is preliminary data.</text>
</comment>
<dbReference type="Gene3D" id="3.10.350.10">
    <property type="entry name" value="LysM domain"/>
    <property type="match status" value="1"/>
</dbReference>
<evidence type="ECO:0000256" key="2">
    <source>
        <dbReference type="SAM" id="MobiDB-lite"/>
    </source>
</evidence>
<sequence>MLCSCNKGRKQECFPGIFWFQIKNFQISALFFSRFKLVKLRGQRIERKSQCLTYFRVQLNAALMEMQQLCHLFLLSFSLLLTAQTVEKTIRRFFMKKVWLTLAAFAAIGLGFSTTTAQADTIYTVKKGDTLSGILFDLHGSLTGMDQLAQTNEINNLDLIFIGQKLTVDAAGQVSEATPEEVAEGQEADTIKEAAEQTEEPVEEAAAEQPAESQEQVSGRQLTVQTTAYDGVSLGGVTATGNIIATTDDKVIAVDPNVIPLGSKVYIPGYGTAVAWDTGGAINGHIIDLNMSTADAIQWGRRTVTVTILD</sequence>
<dbReference type="InterPro" id="IPR010611">
    <property type="entry name" value="3D_dom"/>
</dbReference>
<dbReference type="InterPro" id="IPR036779">
    <property type="entry name" value="LysM_dom_sf"/>
</dbReference>
<organism evidence="5 6">
    <name type="scientific">Vagococcus acidifermentans</name>
    <dbReference type="NCBI Taxonomy" id="564710"/>
    <lineage>
        <taxon>Bacteria</taxon>
        <taxon>Bacillati</taxon>
        <taxon>Bacillota</taxon>
        <taxon>Bacilli</taxon>
        <taxon>Lactobacillales</taxon>
        <taxon>Enterococcaceae</taxon>
        <taxon>Vagococcus</taxon>
    </lineage>
</organism>
<keyword evidence="3" id="KW-0472">Membrane</keyword>
<protein>
    <recommendedName>
        <fullName evidence="4">LysM domain-containing protein</fullName>
    </recommendedName>
</protein>
<feature type="region of interest" description="Disordered" evidence="2">
    <location>
        <begin position="197"/>
        <end position="220"/>
    </location>
</feature>
<dbReference type="PROSITE" id="PS51782">
    <property type="entry name" value="LYSM"/>
    <property type="match status" value="1"/>
</dbReference>
<dbReference type="SUPFAM" id="SSF50685">
    <property type="entry name" value="Barwin-like endoglucanases"/>
    <property type="match status" value="1"/>
</dbReference>
<dbReference type="SMART" id="SM00257">
    <property type="entry name" value="LysM"/>
    <property type="match status" value="1"/>
</dbReference>
<dbReference type="Proteomes" id="UP000286773">
    <property type="component" value="Unassembled WGS sequence"/>
</dbReference>
<keyword evidence="3" id="KW-1133">Transmembrane helix</keyword>
<dbReference type="InterPro" id="IPR018392">
    <property type="entry name" value="LysM"/>
</dbReference>
<keyword evidence="6" id="KW-1185">Reference proteome</keyword>
<evidence type="ECO:0000256" key="3">
    <source>
        <dbReference type="SAM" id="Phobius"/>
    </source>
</evidence>
<feature type="compositionally biased region" description="Low complexity" evidence="2">
    <location>
        <begin position="207"/>
        <end position="218"/>
    </location>
</feature>
<evidence type="ECO:0000256" key="1">
    <source>
        <dbReference type="ARBA" id="ARBA00022729"/>
    </source>
</evidence>
<dbReference type="CDD" id="cd22786">
    <property type="entry name" value="DPBB_YuiC-like"/>
    <property type="match status" value="1"/>
</dbReference>
<dbReference type="Pfam" id="PF01476">
    <property type="entry name" value="LysM"/>
    <property type="match status" value="1"/>
</dbReference>
<keyword evidence="3" id="KW-0812">Transmembrane</keyword>
<name>A0A430AZC2_9ENTE</name>
<evidence type="ECO:0000313" key="6">
    <source>
        <dbReference type="Proteomes" id="UP000286773"/>
    </source>
</evidence>
<dbReference type="PANTHER" id="PTHR39160:SF6">
    <property type="entry name" value="CELL WALL-BINDING PROTEIN YOCH"/>
    <property type="match status" value="1"/>
</dbReference>
<feature type="compositionally biased region" description="Acidic residues" evidence="2">
    <location>
        <begin position="197"/>
        <end position="206"/>
    </location>
</feature>
<dbReference type="Gene3D" id="2.40.40.10">
    <property type="entry name" value="RlpA-like domain"/>
    <property type="match status" value="1"/>
</dbReference>
<dbReference type="Pfam" id="PF06725">
    <property type="entry name" value="3D"/>
    <property type="match status" value="1"/>
</dbReference>
<dbReference type="SUPFAM" id="SSF54106">
    <property type="entry name" value="LysM domain"/>
    <property type="match status" value="1"/>
</dbReference>
<feature type="domain" description="LysM" evidence="4">
    <location>
        <begin position="121"/>
        <end position="168"/>
    </location>
</feature>
<dbReference type="AlphaFoldDB" id="A0A430AZC2"/>
<keyword evidence="1" id="KW-0732">Signal</keyword>
<dbReference type="InterPro" id="IPR051933">
    <property type="entry name" value="Resuscitation_pf_RpfB"/>
</dbReference>
<dbReference type="GO" id="GO:0009254">
    <property type="term" value="P:peptidoglycan turnover"/>
    <property type="evidence" value="ECO:0007669"/>
    <property type="project" value="InterPro"/>
</dbReference>
<proteinExistence type="predicted"/>
<dbReference type="EMBL" id="NGKC01000003">
    <property type="protein sequence ID" value="RSU13411.1"/>
    <property type="molecule type" value="Genomic_DNA"/>
</dbReference>
<dbReference type="InterPro" id="IPR036908">
    <property type="entry name" value="RlpA-like_sf"/>
</dbReference>
<dbReference type="GO" id="GO:0004553">
    <property type="term" value="F:hydrolase activity, hydrolyzing O-glycosyl compounds"/>
    <property type="evidence" value="ECO:0007669"/>
    <property type="project" value="InterPro"/>
</dbReference>
<dbReference type="PANTHER" id="PTHR39160">
    <property type="entry name" value="CELL WALL-BINDING PROTEIN YOCH"/>
    <property type="match status" value="1"/>
</dbReference>
<accession>A0A430AZC2</accession>
<evidence type="ECO:0000259" key="4">
    <source>
        <dbReference type="PROSITE" id="PS51782"/>
    </source>
</evidence>
<dbReference type="GO" id="GO:0019867">
    <property type="term" value="C:outer membrane"/>
    <property type="evidence" value="ECO:0007669"/>
    <property type="project" value="InterPro"/>
</dbReference>
<dbReference type="CDD" id="cd00118">
    <property type="entry name" value="LysM"/>
    <property type="match status" value="1"/>
</dbReference>
<feature type="transmembrane region" description="Helical" evidence="3">
    <location>
        <begin position="98"/>
        <end position="117"/>
    </location>
</feature>
<evidence type="ECO:0000313" key="5">
    <source>
        <dbReference type="EMBL" id="RSU13411.1"/>
    </source>
</evidence>